<dbReference type="Proteomes" id="UP000620327">
    <property type="component" value="Unassembled WGS sequence"/>
</dbReference>
<sequence length="104" mass="11835">MSIEAIRQVTETEQANKQSRAAAEAEARQLVLDAERNGTELLKQVRSDAAEQGKDLLRQAEERAALRAQEIAREAEAESRRQREQAEQHLDETAEFIVERVVKH</sequence>
<evidence type="ECO:0000313" key="3">
    <source>
        <dbReference type="Proteomes" id="UP000620327"/>
    </source>
</evidence>
<feature type="region of interest" description="Disordered" evidence="1">
    <location>
        <begin position="74"/>
        <end position="94"/>
    </location>
</feature>
<accession>A0A923S6E9</accession>
<gene>
    <name evidence="2" type="ORF">H8Z83_04410</name>
</gene>
<dbReference type="AlphaFoldDB" id="A0A923S6E9"/>
<comment type="caution">
    <text evidence="2">The sequence shown here is derived from an EMBL/GenBank/DDBJ whole genome shotgun (WGS) entry which is preliminary data.</text>
</comment>
<feature type="compositionally biased region" description="Polar residues" evidence="1">
    <location>
        <begin position="9"/>
        <end position="19"/>
    </location>
</feature>
<feature type="region of interest" description="Disordered" evidence="1">
    <location>
        <begin position="1"/>
        <end position="21"/>
    </location>
</feature>
<evidence type="ECO:0000313" key="2">
    <source>
        <dbReference type="EMBL" id="MBC5769565.1"/>
    </source>
</evidence>
<evidence type="ECO:0000256" key="1">
    <source>
        <dbReference type="SAM" id="MobiDB-lite"/>
    </source>
</evidence>
<keyword evidence="3" id="KW-1185">Reference proteome</keyword>
<dbReference type="RefSeq" id="WP_187013907.1">
    <property type="nucleotide sequence ID" value="NZ_JACOQI010000002.1"/>
</dbReference>
<protein>
    <recommendedName>
        <fullName evidence="4">ATPase</fullName>
    </recommendedName>
</protein>
<dbReference type="EMBL" id="JACOQI010000002">
    <property type="protein sequence ID" value="MBC5769565.1"/>
    <property type="molecule type" value="Genomic_DNA"/>
</dbReference>
<organism evidence="2 3">
    <name type="scientific">Dysosmobacter segnis</name>
    <dbReference type="NCBI Taxonomy" id="2763042"/>
    <lineage>
        <taxon>Bacteria</taxon>
        <taxon>Bacillati</taxon>
        <taxon>Bacillota</taxon>
        <taxon>Clostridia</taxon>
        <taxon>Eubacteriales</taxon>
        <taxon>Oscillospiraceae</taxon>
        <taxon>Dysosmobacter</taxon>
    </lineage>
</organism>
<proteinExistence type="predicted"/>
<dbReference type="Gene3D" id="1.20.5.2950">
    <property type="match status" value="1"/>
</dbReference>
<evidence type="ECO:0008006" key="4">
    <source>
        <dbReference type="Google" id="ProtNLM"/>
    </source>
</evidence>
<reference evidence="2" key="1">
    <citation type="submission" date="2020-08" db="EMBL/GenBank/DDBJ databases">
        <title>Genome public.</title>
        <authorList>
            <person name="Liu C."/>
            <person name="Sun Q."/>
        </authorList>
    </citation>
    <scope>NUCLEOTIDE SEQUENCE</scope>
    <source>
        <strain evidence="2">BX15</strain>
    </source>
</reference>
<name>A0A923S6E9_9FIRM</name>